<accession>A0A813UDM5</accession>
<dbReference type="EMBL" id="CAJNOC010001024">
    <property type="protein sequence ID" value="CAF0827652.1"/>
    <property type="molecule type" value="Genomic_DNA"/>
</dbReference>
<evidence type="ECO:0000313" key="2">
    <source>
        <dbReference type="Proteomes" id="UP000663879"/>
    </source>
</evidence>
<sequence>MINLKGSISYLVADNLASNSIGGFIESFNTSGYCRFCLLTKEKIQETFDEDISQMRTKESYLNDCNNQKDTNHKKIHSNGVKNDSCLNELQFFNVTNGLPPDLMHDFLEGVIPNNLLLLLNSLNESKILSIHEFLEQFKQFNYGRIDSKNKVPIDMFNEKILKKDTISLSASNMWTLIRVFPIIFGFKLKENLKYLHFLKLIEIFRKINSSYFTEDEILTLKYEIFFYLSEYKIHYSEKNFKPKHHFITHYPNAIKRFGPPKDYSTMRFESKHSYFKRVNHATRNHLNLTKSLSYGHQNLQLFHLLSENYFQNELTFGPEHKLNNDLKEYVNLHFMTDSVTYHNWLFNNNINYNVNDIVVTGKYNNLPVFALIKSIINKNDEPILMISELSTLEYCNFLTGYIINEYDIF</sequence>
<proteinExistence type="predicted"/>
<comment type="caution">
    <text evidence="1">The sequence shown here is derived from an EMBL/GenBank/DDBJ whole genome shotgun (WGS) entry which is preliminary data.</text>
</comment>
<name>A0A813UDM5_9BILA</name>
<dbReference type="AlphaFoldDB" id="A0A813UDM5"/>
<evidence type="ECO:0000313" key="1">
    <source>
        <dbReference type="EMBL" id="CAF0827652.1"/>
    </source>
</evidence>
<dbReference type="PANTHER" id="PTHR31912:SF34">
    <property type="entry name" value="NOTOCHORD-RELATED PROTEIN"/>
    <property type="match status" value="1"/>
</dbReference>
<dbReference type="PANTHER" id="PTHR31912">
    <property type="entry name" value="IP13529P"/>
    <property type="match status" value="1"/>
</dbReference>
<dbReference type="Proteomes" id="UP000663879">
    <property type="component" value="Unassembled WGS sequence"/>
</dbReference>
<dbReference type="OrthoDB" id="10044445at2759"/>
<keyword evidence="2" id="KW-1185">Reference proteome</keyword>
<reference evidence="1" key="1">
    <citation type="submission" date="2021-02" db="EMBL/GenBank/DDBJ databases">
        <authorList>
            <person name="Nowell W R."/>
        </authorList>
    </citation>
    <scope>NUCLEOTIDE SEQUENCE</scope>
    <source>
        <strain evidence="1">Ploen Becks lab</strain>
    </source>
</reference>
<protein>
    <submittedName>
        <fullName evidence="1">Uncharacterized protein</fullName>
    </submittedName>
</protein>
<organism evidence="1 2">
    <name type="scientific">Brachionus calyciflorus</name>
    <dbReference type="NCBI Taxonomy" id="104777"/>
    <lineage>
        <taxon>Eukaryota</taxon>
        <taxon>Metazoa</taxon>
        <taxon>Spiralia</taxon>
        <taxon>Gnathifera</taxon>
        <taxon>Rotifera</taxon>
        <taxon>Eurotatoria</taxon>
        <taxon>Monogononta</taxon>
        <taxon>Pseudotrocha</taxon>
        <taxon>Ploima</taxon>
        <taxon>Brachionidae</taxon>
        <taxon>Brachionus</taxon>
    </lineage>
</organism>
<gene>
    <name evidence="1" type="ORF">OXX778_LOCUS7801</name>
</gene>